<name>A0ABT1MBD3_9MYCO</name>
<gene>
    <name evidence="3" type="ORF">NM203_27025</name>
</gene>
<evidence type="ECO:0000256" key="2">
    <source>
        <dbReference type="SAM" id="SignalP"/>
    </source>
</evidence>
<evidence type="ECO:0008006" key="5">
    <source>
        <dbReference type="Google" id="ProtNLM"/>
    </source>
</evidence>
<feature type="compositionally biased region" description="Low complexity" evidence="1">
    <location>
        <begin position="46"/>
        <end position="70"/>
    </location>
</feature>
<proteinExistence type="predicted"/>
<evidence type="ECO:0000313" key="4">
    <source>
        <dbReference type="Proteomes" id="UP001651690"/>
    </source>
</evidence>
<keyword evidence="4" id="KW-1185">Reference proteome</keyword>
<feature type="signal peptide" evidence="2">
    <location>
        <begin position="1"/>
        <end position="25"/>
    </location>
</feature>
<dbReference type="PROSITE" id="PS51257">
    <property type="entry name" value="PROKAR_LIPOPROTEIN"/>
    <property type="match status" value="1"/>
</dbReference>
<keyword evidence="2" id="KW-0732">Signal</keyword>
<reference evidence="3 4" key="1">
    <citation type="submission" date="2022-06" db="EMBL/GenBank/DDBJ databases">
        <title>Mycolicibacterium sp. CAU 1645 isolated from seawater.</title>
        <authorList>
            <person name="Kim W."/>
        </authorList>
    </citation>
    <scope>NUCLEOTIDE SEQUENCE [LARGE SCALE GENOMIC DNA]</scope>
    <source>
        <strain evidence="3 4">CAU 1645</strain>
    </source>
</reference>
<protein>
    <recommendedName>
        <fullName evidence="5">DUF732 domain-containing protein</fullName>
    </recommendedName>
</protein>
<feature type="chain" id="PRO_5045641793" description="DUF732 domain-containing protein" evidence="2">
    <location>
        <begin position="26"/>
        <end position="143"/>
    </location>
</feature>
<evidence type="ECO:0000256" key="1">
    <source>
        <dbReference type="SAM" id="MobiDB-lite"/>
    </source>
</evidence>
<sequence length="143" mass="14418">MSLTAVRSVAVAAGAALLLTGLVGACSRTVEGTATRAGSPDATAETRIPTPSTRSSTPRTTTRSTPSRTPGAQPPGDALSTTCEQYNDLDAAGQDAVIEAILNQEGSVLGPENVDIAKGLTDAACQFLPDVTVSEILLGTPPP</sequence>
<accession>A0ABT1MBD3</accession>
<evidence type="ECO:0000313" key="3">
    <source>
        <dbReference type="EMBL" id="MCP9275850.1"/>
    </source>
</evidence>
<organism evidence="3 4">
    <name type="scientific">Mycolicibacterium arenosum</name>
    <dbReference type="NCBI Taxonomy" id="2952157"/>
    <lineage>
        <taxon>Bacteria</taxon>
        <taxon>Bacillati</taxon>
        <taxon>Actinomycetota</taxon>
        <taxon>Actinomycetes</taxon>
        <taxon>Mycobacteriales</taxon>
        <taxon>Mycobacteriaceae</taxon>
        <taxon>Mycolicibacterium</taxon>
    </lineage>
</organism>
<dbReference type="Proteomes" id="UP001651690">
    <property type="component" value="Unassembled WGS sequence"/>
</dbReference>
<dbReference type="EMBL" id="JANDBD010000013">
    <property type="protein sequence ID" value="MCP9275850.1"/>
    <property type="molecule type" value="Genomic_DNA"/>
</dbReference>
<dbReference type="RefSeq" id="WP_255063697.1">
    <property type="nucleotide sequence ID" value="NZ_JANDBD010000013.1"/>
</dbReference>
<feature type="region of interest" description="Disordered" evidence="1">
    <location>
        <begin position="33"/>
        <end position="81"/>
    </location>
</feature>
<comment type="caution">
    <text evidence="3">The sequence shown here is derived from an EMBL/GenBank/DDBJ whole genome shotgun (WGS) entry which is preliminary data.</text>
</comment>